<gene>
    <name evidence="1" type="ORF">V5N11_003474</name>
</gene>
<evidence type="ECO:0000313" key="2">
    <source>
        <dbReference type="Proteomes" id="UP001558713"/>
    </source>
</evidence>
<dbReference type="EMBL" id="JBANAX010000074">
    <property type="protein sequence ID" value="KAL1223412.1"/>
    <property type="molecule type" value="Genomic_DNA"/>
</dbReference>
<accession>A0ABD1C1R6</accession>
<dbReference type="CDD" id="cd09272">
    <property type="entry name" value="RNase_HI_RT_Ty1"/>
    <property type="match status" value="1"/>
</dbReference>
<name>A0ABD1C1R6_CARAN</name>
<dbReference type="PANTHER" id="PTHR11439">
    <property type="entry name" value="GAG-POL-RELATED RETROTRANSPOSON"/>
    <property type="match status" value="1"/>
</dbReference>
<sequence>MFLGGSPISWKTKKQKTVSHSSTEVEYRSMRKALNEVSWLKQLLEDLGFKKTAPIRLFCDTQVTIHISNNPVFHERTKHIESDCHAIRDAVLEGILKMVHVRTNEQLADLLTKALGRVQFHILSSKLGICDLHAPN</sequence>
<proteinExistence type="predicted"/>
<evidence type="ECO:0000313" key="1">
    <source>
        <dbReference type="EMBL" id="KAL1223412.1"/>
    </source>
</evidence>
<dbReference type="Proteomes" id="UP001558713">
    <property type="component" value="Unassembled WGS sequence"/>
</dbReference>
<keyword evidence="2" id="KW-1185">Reference proteome</keyword>
<comment type="caution">
    <text evidence="1">The sequence shown here is derived from an EMBL/GenBank/DDBJ whole genome shotgun (WGS) entry which is preliminary data.</text>
</comment>
<reference evidence="1 2" key="1">
    <citation type="submission" date="2024-04" db="EMBL/GenBank/DDBJ databases">
        <title>Genome assembly C_amara_ONT_v2.</title>
        <authorList>
            <person name="Yant L."/>
            <person name="Moore C."/>
            <person name="Slenker M."/>
        </authorList>
    </citation>
    <scope>NUCLEOTIDE SEQUENCE [LARGE SCALE GENOMIC DNA]</scope>
    <source>
        <tissue evidence="1">Leaf</tissue>
    </source>
</reference>
<dbReference type="AlphaFoldDB" id="A0ABD1C1R6"/>
<dbReference type="PANTHER" id="PTHR11439:SF470">
    <property type="entry name" value="CYSTEINE-RICH RLK (RECEPTOR-LIKE PROTEIN KINASE) 8"/>
    <property type="match status" value="1"/>
</dbReference>
<protein>
    <submittedName>
        <fullName evidence="1">Retrovirus-related Pol polyprotein from transposon RE1</fullName>
    </submittedName>
</protein>
<organism evidence="1 2">
    <name type="scientific">Cardamine amara subsp. amara</name>
    <dbReference type="NCBI Taxonomy" id="228776"/>
    <lineage>
        <taxon>Eukaryota</taxon>
        <taxon>Viridiplantae</taxon>
        <taxon>Streptophyta</taxon>
        <taxon>Embryophyta</taxon>
        <taxon>Tracheophyta</taxon>
        <taxon>Spermatophyta</taxon>
        <taxon>Magnoliopsida</taxon>
        <taxon>eudicotyledons</taxon>
        <taxon>Gunneridae</taxon>
        <taxon>Pentapetalae</taxon>
        <taxon>rosids</taxon>
        <taxon>malvids</taxon>
        <taxon>Brassicales</taxon>
        <taxon>Brassicaceae</taxon>
        <taxon>Cardamineae</taxon>
        <taxon>Cardamine</taxon>
    </lineage>
</organism>